<feature type="domain" description="RRM" evidence="4">
    <location>
        <begin position="511"/>
        <end position="591"/>
    </location>
</feature>
<sequence length="916" mass="101924">MPPRRGRKRGSAKKATPSRKLSTPIEEDNKILPETEILSNPIEEEIKQEEEEEEENAIVVSNVLEVEKKEEDENAVLNLSSIAKQEESFVAKEEEVLATNSTVTTTTTTLVVEGSNSVKQDVLMDKHDDEEKRLEIDGFNSVKEDALMINNDENVDSGVQNVEELEGKEIGESEVIEFEQKGSESMERDNVVVKEEEVSGSTIVTTTTTTVVVEESKVAEEKNSEIEDTNVAEDVVMDKKDENADVQEMEGKEKGESEGDESEPEEDCEGGETAADVTAVGGDVDFSNGVDEDEDSEDEENESDTDDEDDEEDVDFCSYEQLPPLKDKKKQTEVEIFVGGLNRKAVEEDLITVFRKFGEVKAVRIVKHPVTNRSKGYAFISYATAEQAKKVLTELKDGIEVMGKHAGVSPSQDSDTLYIGNICKTWNKEQVLETLKGFGIEQFSAIYLPDDLKNEGKIRGFAYLEFNTHSDAMSAFQQLRKPDAVFGRNRSAKVAFAPSMHPSEEALSQVKTLYVEGLTDSWSEEKLKQMCEQYGQVEKVQLSRDLVTVKRKDFGFVSFTSRENALACMRAINNSQIGEGDVKVKAELAKPQYKGKLGKKAARGGYKVQKDSEKTEEVGKPKAVDRSISKGAKGNRKAPAKQSQSSIVERQGAPAAFREREQPANGRKRDGRSMNSGPSGRPFKKPRGNGHGRPTNGYVNQVRNFRSGRGRQPHTYDMARQPHTYDMARQPHTYDMARQPHTYDMARQPHTYDMARQPHTYDMARQPHTYDMARQPRNYDMARQPRNYDMARQSHTYDMAPAVSANPYVRGYTSPGLSYQGRAYGAVSDMEPHAGYHRPSTTSQGRDLYDYGPRSSPGAYYTQGSTSTSYAGGSVLPPSYAPAPPGYTHYAAQGSGSAGGYVYPNNGAYSYGRPYH</sequence>
<gene>
    <name evidence="5" type="ORF">AQUCO_01300611v1</name>
</gene>
<evidence type="ECO:0000313" key="6">
    <source>
        <dbReference type="Proteomes" id="UP000230069"/>
    </source>
</evidence>
<dbReference type="InParanoid" id="A0A2G5E377"/>
<feature type="region of interest" description="Disordered" evidence="3">
    <location>
        <begin position="215"/>
        <end position="314"/>
    </location>
</feature>
<feature type="region of interest" description="Disordered" evidence="3">
    <location>
        <begin position="1"/>
        <end position="55"/>
    </location>
</feature>
<feature type="compositionally biased region" description="Basic and acidic residues" evidence="3">
    <location>
        <begin position="608"/>
        <end position="628"/>
    </location>
</feature>
<accession>A0A2G5E377</accession>
<dbReference type="EMBL" id="KZ305030">
    <property type="protein sequence ID" value="PIA49987.1"/>
    <property type="molecule type" value="Genomic_DNA"/>
</dbReference>
<evidence type="ECO:0000256" key="3">
    <source>
        <dbReference type="SAM" id="MobiDB-lite"/>
    </source>
</evidence>
<dbReference type="SMART" id="SM00360">
    <property type="entry name" value="RRM"/>
    <property type="match status" value="3"/>
</dbReference>
<dbReference type="InterPro" id="IPR035979">
    <property type="entry name" value="RBD_domain_sf"/>
</dbReference>
<feature type="domain" description="RRM" evidence="4">
    <location>
        <begin position="334"/>
        <end position="413"/>
    </location>
</feature>
<dbReference type="Gene3D" id="3.30.70.330">
    <property type="match status" value="3"/>
</dbReference>
<proteinExistence type="predicted"/>
<dbReference type="CDD" id="cd00590">
    <property type="entry name" value="RRM_SF"/>
    <property type="match status" value="2"/>
</dbReference>
<feature type="compositionally biased region" description="Acidic residues" evidence="3">
    <location>
        <begin position="258"/>
        <end position="270"/>
    </location>
</feature>
<feature type="compositionally biased region" description="Acidic residues" evidence="3">
    <location>
        <begin position="290"/>
        <end position="314"/>
    </location>
</feature>
<feature type="region of interest" description="Disordered" evidence="3">
    <location>
        <begin position="595"/>
        <end position="717"/>
    </location>
</feature>
<feature type="compositionally biased region" description="Basic and acidic residues" evidence="3">
    <location>
        <begin position="178"/>
        <end position="197"/>
    </location>
</feature>
<feature type="compositionally biased region" description="Basic and acidic residues" evidence="3">
    <location>
        <begin position="236"/>
        <end position="257"/>
    </location>
</feature>
<feature type="compositionally biased region" description="Acidic residues" evidence="3">
    <location>
        <begin position="42"/>
        <end position="55"/>
    </location>
</feature>
<dbReference type="InterPro" id="IPR012677">
    <property type="entry name" value="Nucleotide-bd_a/b_plait_sf"/>
</dbReference>
<dbReference type="PROSITE" id="PS50102">
    <property type="entry name" value="RRM"/>
    <property type="match status" value="3"/>
</dbReference>
<dbReference type="GO" id="GO:0003723">
    <property type="term" value="F:RNA binding"/>
    <property type="evidence" value="ECO:0007669"/>
    <property type="project" value="UniProtKB-UniRule"/>
</dbReference>
<protein>
    <recommendedName>
        <fullName evidence="4">RRM domain-containing protein</fullName>
    </recommendedName>
</protein>
<evidence type="ECO:0000313" key="5">
    <source>
        <dbReference type="EMBL" id="PIA49987.1"/>
    </source>
</evidence>
<dbReference type="InterPro" id="IPR000504">
    <property type="entry name" value="RRM_dom"/>
</dbReference>
<evidence type="ECO:0000256" key="2">
    <source>
        <dbReference type="PROSITE-ProRule" id="PRU00176"/>
    </source>
</evidence>
<feature type="domain" description="RRM" evidence="4">
    <location>
        <begin position="415"/>
        <end position="499"/>
    </location>
</feature>
<keyword evidence="1 2" id="KW-0694">RNA-binding</keyword>
<dbReference type="AlphaFoldDB" id="A0A2G5E377"/>
<keyword evidence="6" id="KW-1185">Reference proteome</keyword>
<dbReference type="Proteomes" id="UP000230069">
    <property type="component" value="Unassembled WGS sequence"/>
</dbReference>
<dbReference type="Pfam" id="PF00076">
    <property type="entry name" value="RRM_1"/>
    <property type="match status" value="3"/>
</dbReference>
<name>A0A2G5E377_AQUCA</name>
<feature type="region of interest" description="Disordered" evidence="3">
    <location>
        <begin position="178"/>
        <end position="200"/>
    </location>
</feature>
<evidence type="ECO:0000256" key="1">
    <source>
        <dbReference type="ARBA" id="ARBA00022884"/>
    </source>
</evidence>
<feature type="compositionally biased region" description="Basic and acidic residues" evidence="3">
    <location>
        <begin position="657"/>
        <end position="672"/>
    </location>
</feature>
<evidence type="ECO:0000259" key="4">
    <source>
        <dbReference type="PROSITE" id="PS50102"/>
    </source>
</evidence>
<dbReference type="OrthoDB" id="3800936at2759"/>
<dbReference type="STRING" id="218851.A0A2G5E377"/>
<dbReference type="PANTHER" id="PTHR21245">
    <property type="entry name" value="HETEROGENEOUS NUCLEAR RIBONUCLEOPROTEIN"/>
    <property type="match status" value="1"/>
</dbReference>
<organism evidence="5 6">
    <name type="scientific">Aquilegia coerulea</name>
    <name type="common">Rocky mountain columbine</name>
    <dbReference type="NCBI Taxonomy" id="218851"/>
    <lineage>
        <taxon>Eukaryota</taxon>
        <taxon>Viridiplantae</taxon>
        <taxon>Streptophyta</taxon>
        <taxon>Embryophyta</taxon>
        <taxon>Tracheophyta</taxon>
        <taxon>Spermatophyta</taxon>
        <taxon>Magnoliopsida</taxon>
        <taxon>Ranunculales</taxon>
        <taxon>Ranunculaceae</taxon>
        <taxon>Thalictroideae</taxon>
        <taxon>Aquilegia</taxon>
    </lineage>
</organism>
<feature type="compositionally biased region" description="Basic residues" evidence="3">
    <location>
        <begin position="1"/>
        <end position="12"/>
    </location>
</feature>
<feature type="compositionally biased region" description="Basic and acidic residues" evidence="3">
    <location>
        <begin position="215"/>
        <end position="225"/>
    </location>
</feature>
<feature type="region of interest" description="Disordered" evidence="3">
    <location>
        <begin position="834"/>
        <end position="863"/>
    </location>
</feature>
<reference evidence="5 6" key="1">
    <citation type="submission" date="2017-09" db="EMBL/GenBank/DDBJ databases">
        <title>WGS assembly of Aquilegia coerulea Goldsmith.</title>
        <authorList>
            <person name="Hodges S."/>
            <person name="Kramer E."/>
            <person name="Nordborg M."/>
            <person name="Tomkins J."/>
            <person name="Borevitz J."/>
            <person name="Derieg N."/>
            <person name="Yan J."/>
            <person name="Mihaltcheva S."/>
            <person name="Hayes R.D."/>
            <person name="Rokhsar D."/>
        </authorList>
    </citation>
    <scope>NUCLEOTIDE SEQUENCE [LARGE SCALE GENOMIC DNA]</scope>
    <source>
        <strain evidence="6">cv. Goldsmith</strain>
    </source>
</reference>
<dbReference type="SUPFAM" id="SSF54928">
    <property type="entry name" value="RNA-binding domain, RBD"/>
    <property type="match status" value="2"/>
</dbReference>